<organism evidence="9 10">
    <name type="scientific">Xanthomonas hyacinthi</name>
    <dbReference type="NCBI Taxonomy" id="56455"/>
    <lineage>
        <taxon>Bacteria</taxon>
        <taxon>Pseudomonadati</taxon>
        <taxon>Pseudomonadota</taxon>
        <taxon>Gammaproteobacteria</taxon>
        <taxon>Lysobacterales</taxon>
        <taxon>Lysobacteraceae</taxon>
        <taxon>Xanthomonas</taxon>
    </lineage>
</organism>
<keyword evidence="5" id="KW-0949">S-adenosyl-L-methionine</keyword>
<evidence type="ECO:0000256" key="3">
    <source>
        <dbReference type="ARBA" id="ARBA00022603"/>
    </source>
</evidence>
<keyword evidence="10" id="KW-1185">Reference proteome</keyword>
<dbReference type="Gene3D" id="3.40.50.150">
    <property type="entry name" value="Vaccinia Virus protein VP39"/>
    <property type="match status" value="1"/>
</dbReference>
<evidence type="ECO:0000256" key="2">
    <source>
        <dbReference type="ARBA" id="ARBA00011900"/>
    </source>
</evidence>
<sequence length="543" mass="61796">MINKYDQLDRQTLIGLLQRRDAERQLGLVWERDEIEVDQALNDDYVALSLDAGLSHGAAPWGNLIIEGDNYDALRALRMTHKGAIRCIYIDPPYNTGNKDFVYNDRFVDKTHRFRHSLWLEFMYRRLQLAKELLADDGVIFVSIDDNELFRLGMLMDRVFGEDNFIANVIWQKVYSPKNTAQHFSDDHEYLAVYARSRQRWQSNPLPRSAEQDRAYKNPDNDPRGPWKASDLSARNFYGAGTYSITSPAGRYIEAPPSGMYWRVSKQKFQELDADRRIWWGKDANNIPAIKRFLSEVKQGVVPQTLWKYEEVGHTQDAKKQLLEILQFESSGEVFSTPKPVQLMERILRIASRPGDTVLDFFAGSGTFAQAVAKLNAEDGGQRKFILVSSTEATQDAPDKNLCRDVCAQRVRRVLGGYTNTKGQEVAGLGGGFAYLRAKRIPKHRMALKLDHAEVWSALQLLHGLPLSPWPGDGFAGDGELAYLADFHAAHVQRLRDWLQVRAVAVPHVYTWSPQRLAGLLGDDAAELALLPLPQHLRERFGR</sequence>
<evidence type="ECO:0000256" key="1">
    <source>
        <dbReference type="ARBA" id="ARBA00006594"/>
    </source>
</evidence>
<dbReference type="Proteomes" id="UP000238261">
    <property type="component" value="Unassembled WGS sequence"/>
</dbReference>
<dbReference type="InterPro" id="IPR002941">
    <property type="entry name" value="DNA_methylase_N4/N6"/>
</dbReference>
<evidence type="ECO:0000256" key="4">
    <source>
        <dbReference type="ARBA" id="ARBA00022679"/>
    </source>
</evidence>
<comment type="similarity">
    <text evidence="1">Belongs to the N(4)/N(6)-methyltransferase family.</text>
</comment>
<comment type="caution">
    <text evidence="9">The sequence shown here is derived from an EMBL/GenBank/DDBJ whole genome shotgun (WGS) entry which is preliminary data.</text>
</comment>
<evidence type="ECO:0000259" key="8">
    <source>
        <dbReference type="Pfam" id="PF01555"/>
    </source>
</evidence>
<feature type="region of interest" description="Disordered" evidence="7">
    <location>
        <begin position="202"/>
        <end position="229"/>
    </location>
</feature>
<dbReference type="InterPro" id="IPR002295">
    <property type="entry name" value="N4/N6-MTase_EcoPI_Mod-like"/>
</dbReference>
<dbReference type="OrthoDB" id="9816043at2"/>
<comment type="catalytic activity">
    <reaction evidence="6">
        <text>a 2'-deoxyadenosine in DNA + S-adenosyl-L-methionine = an N(6)-methyl-2'-deoxyadenosine in DNA + S-adenosyl-L-homocysteine + H(+)</text>
        <dbReference type="Rhea" id="RHEA:15197"/>
        <dbReference type="Rhea" id="RHEA-COMP:12418"/>
        <dbReference type="Rhea" id="RHEA-COMP:12419"/>
        <dbReference type="ChEBI" id="CHEBI:15378"/>
        <dbReference type="ChEBI" id="CHEBI:57856"/>
        <dbReference type="ChEBI" id="CHEBI:59789"/>
        <dbReference type="ChEBI" id="CHEBI:90615"/>
        <dbReference type="ChEBI" id="CHEBI:90616"/>
        <dbReference type="EC" id="2.1.1.72"/>
    </reaction>
</comment>
<reference evidence="10" key="1">
    <citation type="submission" date="2016-08" db="EMBL/GenBank/DDBJ databases">
        <authorList>
            <person name="Merda D."/>
            <person name="Briand M."/>
            <person name="Taghouti G."/>
            <person name="Carrere S."/>
            <person name="Gouzy J."/>
            <person name="Portier P."/>
            <person name="Jacques M.-A."/>
            <person name="Fischer-Le Saux M."/>
        </authorList>
    </citation>
    <scope>NUCLEOTIDE SEQUENCE [LARGE SCALE GENOMIC DNA]</scope>
    <source>
        <strain evidence="10">CFBP1156</strain>
    </source>
</reference>
<dbReference type="EMBL" id="MDEG01000005">
    <property type="protein sequence ID" value="PPU98225.1"/>
    <property type="molecule type" value="Genomic_DNA"/>
</dbReference>
<accession>A0A2S7EYR5</accession>
<dbReference type="Pfam" id="PF01555">
    <property type="entry name" value="N6_N4_Mtase"/>
    <property type="match status" value="1"/>
</dbReference>
<dbReference type="EC" id="2.1.1.72" evidence="2"/>
<name>A0A2S7EYR5_9XANT</name>
<dbReference type="GO" id="GO:0009007">
    <property type="term" value="F:site-specific DNA-methyltransferase (adenine-specific) activity"/>
    <property type="evidence" value="ECO:0007669"/>
    <property type="project" value="UniProtKB-EC"/>
</dbReference>
<dbReference type="InterPro" id="IPR029063">
    <property type="entry name" value="SAM-dependent_MTases_sf"/>
</dbReference>
<dbReference type="SUPFAM" id="SSF53335">
    <property type="entry name" value="S-adenosyl-L-methionine-dependent methyltransferases"/>
    <property type="match status" value="1"/>
</dbReference>
<dbReference type="GO" id="GO:0008170">
    <property type="term" value="F:N-methyltransferase activity"/>
    <property type="evidence" value="ECO:0007669"/>
    <property type="project" value="InterPro"/>
</dbReference>
<dbReference type="PIRSF" id="PIRSF015855">
    <property type="entry name" value="TypeIII_Mtase_mKpnI"/>
    <property type="match status" value="1"/>
</dbReference>
<dbReference type="AlphaFoldDB" id="A0A2S7EYR5"/>
<keyword evidence="3 9" id="KW-0489">Methyltransferase</keyword>
<evidence type="ECO:0000256" key="6">
    <source>
        <dbReference type="ARBA" id="ARBA00047942"/>
    </source>
</evidence>
<dbReference type="PRINTS" id="PR00506">
    <property type="entry name" value="D21N6MTFRASE"/>
</dbReference>
<evidence type="ECO:0000313" key="10">
    <source>
        <dbReference type="Proteomes" id="UP000238261"/>
    </source>
</evidence>
<evidence type="ECO:0000313" key="9">
    <source>
        <dbReference type="EMBL" id="PPU98225.1"/>
    </source>
</evidence>
<dbReference type="RefSeq" id="WP_046979495.1">
    <property type="nucleotide sequence ID" value="NZ_CP043476.1"/>
</dbReference>
<protein>
    <recommendedName>
        <fullName evidence="2">site-specific DNA-methyltransferase (adenine-specific)</fullName>
        <ecNumber evidence="2">2.1.1.72</ecNumber>
    </recommendedName>
</protein>
<evidence type="ECO:0000256" key="7">
    <source>
        <dbReference type="SAM" id="MobiDB-lite"/>
    </source>
</evidence>
<gene>
    <name evidence="9" type="ORF">XhyaCFBP1156_08460</name>
</gene>
<evidence type="ECO:0000256" key="5">
    <source>
        <dbReference type="ARBA" id="ARBA00022691"/>
    </source>
</evidence>
<feature type="domain" description="DNA methylase N-4/N-6" evidence="8">
    <location>
        <begin position="85"/>
        <end position="378"/>
    </location>
</feature>
<feature type="compositionally biased region" description="Basic and acidic residues" evidence="7">
    <location>
        <begin position="210"/>
        <end position="225"/>
    </location>
</feature>
<dbReference type="GO" id="GO:0032259">
    <property type="term" value="P:methylation"/>
    <property type="evidence" value="ECO:0007669"/>
    <property type="project" value="UniProtKB-KW"/>
</dbReference>
<keyword evidence="4 9" id="KW-0808">Transferase</keyword>
<proteinExistence type="inferred from homology"/>
<dbReference type="GO" id="GO:0003677">
    <property type="term" value="F:DNA binding"/>
    <property type="evidence" value="ECO:0007669"/>
    <property type="project" value="InterPro"/>
</dbReference>